<evidence type="ECO:0000256" key="1">
    <source>
        <dbReference type="SAM" id="MobiDB-lite"/>
    </source>
</evidence>
<reference evidence="3" key="1">
    <citation type="submission" date="2015-09" db="EMBL/GenBank/DDBJ databases">
        <authorList>
            <consortium name="Pathogen Informatics"/>
        </authorList>
    </citation>
    <scope>NUCLEOTIDE SEQUENCE [LARGE SCALE GENOMIC DNA]</scope>
    <source>
        <strain evidence="3">Lake Konstanz</strain>
    </source>
</reference>
<feature type="compositionally biased region" description="Basic and acidic residues" evidence="1">
    <location>
        <begin position="786"/>
        <end position="795"/>
    </location>
</feature>
<evidence type="ECO:0000313" key="3">
    <source>
        <dbReference type="Proteomes" id="UP000051952"/>
    </source>
</evidence>
<dbReference type="AlphaFoldDB" id="A0A0S4JJJ3"/>
<sequence>MRALTHLTSLGVQTIGQFGQSTANISQLDSGVRGFLNQCLVRYLWDFFDPIVAAFKERVDTSNLTATVPKPYAAHLRMRELTYRHPYGDKLHMLGEDRISTLERIVLNSFEPLDSKKEDNPINYLIAAPRQGKSLMLDEVVARAASLGHGFYGVGISFNNKSTLRMQDISKSVRTVTSEFWGRVAHSLYLAMLPEGAPELNFGSFRDLPFFGVFNCDVVHALAQKLKLGRVVIAADEISKLTAMIVKQGFSKEDEKAVMTTITEMYSRDWSLLCSGFTMRDAYVMATKSGRPTMEHFLCMVSRQTREEYTLMKKYLEKLYPGDAFTPALRGLYEIVKNVPGYMGLWIEMKVKFNNNEEKATDVLSIEDLTPPFLKYLVEILLDNPQLFTDYWRAVANCEGNGNELKVVPDGVLSALEILGAILPRVQEAEQDKTAKMQRGKKQVVKEAGRYYLSPLVITHPRLKSAREHSLIATAVKLLLRKEQWTIMGKGKALEAVLIVRLALTAAYVNDAKAREINPAEEVSVGTLIKRLCGQLHTNVITHIDLHKVDERLPAKFPDYSDAAGFSLAHVSKSEVQKACDPEGYDDATNSTTGKAIVKDLSAFPVVWSEKKDKDGRPQLASKAKQAERLEENVKALNSPHFSVLSPQCPMNVGCDVALLFRVGKRHATDKADQKVLFLFETKYYASESGTPDTVWKITKKAYQSLNGVSQYVKRCNIRRVCFVYCNTAVRDGVNAIIHHSGDDPKKGPFLMEFDCSTDLDMNGRPVMRTESLSKKPAKTLMKATGQEREARNAD</sequence>
<proteinExistence type="predicted"/>
<protein>
    <submittedName>
        <fullName evidence="2">Uncharacterized protein</fullName>
    </submittedName>
</protein>
<dbReference type="Proteomes" id="UP000051952">
    <property type="component" value="Unassembled WGS sequence"/>
</dbReference>
<feature type="region of interest" description="Disordered" evidence="1">
    <location>
        <begin position="773"/>
        <end position="795"/>
    </location>
</feature>
<accession>A0A0S4JJJ3</accession>
<keyword evidence="3" id="KW-1185">Reference proteome</keyword>
<organism evidence="2 3">
    <name type="scientific">Bodo saltans</name>
    <name type="common">Flagellated protozoan</name>
    <dbReference type="NCBI Taxonomy" id="75058"/>
    <lineage>
        <taxon>Eukaryota</taxon>
        <taxon>Discoba</taxon>
        <taxon>Euglenozoa</taxon>
        <taxon>Kinetoplastea</taxon>
        <taxon>Metakinetoplastina</taxon>
        <taxon>Eubodonida</taxon>
        <taxon>Bodonidae</taxon>
        <taxon>Bodo</taxon>
    </lineage>
</organism>
<evidence type="ECO:0000313" key="2">
    <source>
        <dbReference type="EMBL" id="CUG90384.1"/>
    </source>
</evidence>
<name>A0A0S4JJJ3_BODSA</name>
<dbReference type="EMBL" id="CYKH01001817">
    <property type="protein sequence ID" value="CUG90384.1"/>
    <property type="molecule type" value="Genomic_DNA"/>
</dbReference>
<gene>
    <name evidence="2" type="ORF">BSAL_26440</name>
</gene>
<dbReference type="VEuPathDB" id="TriTrypDB:BSAL_26440"/>